<evidence type="ECO:0000313" key="1">
    <source>
        <dbReference type="EMBL" id="MFI6503977.1"/>
    </source>
</evidence>
<dbReference type="Pfam" id="PF03243">
    <property type="entry name" value="MerB"/>
    <property type="match status" value="1"/>
</dbReference>
<dbReference type="InterPro" id="IPR004927">
    <property type="entry name" value="MerB"/>
</dbReference>
<accession>A0ABW7Z716</accession>
<name>A0ABW7Z716_9ACTN</name>
<proteinExistence type="predicted"/>
<dbReference type="EMBL" id="JBITGY010000013">
    <property type="protein sequence ID" value="MFI6503977.1"/>
    <property type="molecule type" value="Genomic_DNA"/>
</dbReference>
<comment type="caution">
    <text evidence="1">The sequence shown here is derived from an EMBL/GenBank/DDBJ whole genome shotgun (WGS) entry which is preliminary data.</text>
</comment>
<gene>
    <name evidence="1" type="primary">merB</name>
    <name evidence="1" type="ORF">ACIBG2_41790</name>
</gene>
<evidence type="ECO:0000313" key="2">
    <source>
        <dbReference type="Proteomes" id="UP001612741"/>
    </source>
</evidence>
<dbReference type="GO" id="GO:0018836">
    <property type="term" value="F:alkylmercury lyase activity"/>
    <property type="evidence" value="ECO:0007669"/>
    <property type="project" value="UniProtKB-EC"/>
</dbReference>
<organism evidence="1 2">
    <name type="scientific">Nonomuraea typhae</name>
    <dbReference type="NCBI Taxonomy" id="2603600"/>
    <lineage>
        <taxon>Bacteria</taxon>
        <taxon>Bacillati</taxon>
        <taxon>Actinomycetota</taxon>
        <taxon>Actinomycetes</taxon>
        <taxon>Streptosporangiales</taxon>
        <taxon>Streptosporangiaceae</taxon>
        <taxon>Nonomuraea</taxon>
    </lineage>
</organism>
<keyword evidence="2" id="KW-1185">Reference proteome</keyword>
<protein>
    <submittedName>
        <fullName evidence="1">Organomercurial lyase</fullName>
        <ecNumber evidence="1">4.99.1.2</ecNumber>
    </submittedName>
</protein>
<dbReference type="Proteomes" id="UP001612741">
    <property type="component" value="Unassembled WGS sequence"/>
</dbReference>
<dbReference type="Gene3D" id="3.30.450.410">
    <property type="match status" value="1"/>
</dbReference>
<reference evidence="1 2" key="1">
    <citation type="submission" date="2024-10" db="EMBL/GenBank/DDBJ databases">
        <title>The Natural Products Discovery Center: Release of the First 8490 Sequenced Strains for Exploring Actinobacteria Biosynthetic Diversity.</title>
        <authorList>
            <person name="Kalkreuter E."/>
            <person name="Kautsar S.A."/>
            <person name="Yang D."/>
            <person name="Bader C.D."/>
            <person name="Teijaro C.N."/>
            <person name="Fluegel L."/>
            <person name="Davis C.M."/>
            <person name="Simpson J.R."/>
            <person name="Lauterbach L."/>
            <person name="Steele A.D."/>
            <person name="Gui C."/>
            <person name="Meng S."/>
            <person name="Li G."/>
            <person name="Viehrig K."/>
            <person name="Ye F."/>
            <person name="Su P."/>
            <person name="Kiefer A.F."/>
            <person name="Nichols A."/>
            <person name="Cepeda A.J."/>
            <person name="Yan W."/>
            <person name="Fan B."/>
            <person name="Jiang Y."/>
            <person name="Adhikari A."/>
            <person name="Zheng C.-J."/>
            <person name="Schuster L."/>
            <person name="Cowan T.M."/>
            <person name="Smanski M.J."/>
            <person name="Chevrette M.G."/>
            <person name="De Carvalho L.P.S."/>
            <person name="Shen B."/>
        </authorList>
    </citation>
    <scope>NUCLEOTIDE SEQUENCE [LARGE SCALE GENOMIC DNA]</scope>
    <source>
        <strain evidence="1 2">NPDC050545</strain>
    </source>
</reference>
<keyword evidence="1" id="KW-0456">Lyase</keyword>
<dbReference type="InterPro" id="IPR053717">
    <property type="entry name" value="MerB_lyase_sf"/>
</dbReference>
<dbReference type="RefSeq" id="WP_397089737.1">
    <property type="nucleotide sequence ID" value="NZ_JBITGY010000013.1"/>
</dbReference>
<sequence length="201" mass="21276">MPTERTIPLPADPADPVQRAVQARAFCSLLASGRPVPVEGLSRSEQHAVADLRQRGRLTLTAHGAIDGSLGLTIRPTRHRLELAEGVRYTWCALDAVAIMATLERTGTVVSRPPDSRDSVQVAFAAGEVAQAPDGAALLVPGAATGPVVQTWCPLANLFTGAEQAHVFARRRGLTDYTVLDLGEAIAEGVPLWTAALRDTT</sequence>
<dbReference type="EC" id="4.99.1.2" evidence="1"/>
<dbReference type="SUPFAM" id="SSF160387">
    <property type="entry name" value="NosL/MerB-like"/>
    <property type="match status" value="1"/>
</dbReference>